<sequence>MSLSVSTPRTHRGSLEEHISTSSSSTRVASSKILGLSSLSYNGLLLFVYTAFSSRSRCSSVSAAVVGVGKGSNRERSSAAAEGGGGVGDGDGGDGKGGDIDALDDEGEEALEGAELVEGRATARVEGGRLLRLAGSPGQREGGHRGQSDRRGLFVLRGATATGSGPAWDERRSGGGVSARSGGGGGERRSSGGGSVRRSDARVGREG</sequence>
<name>B8ACB3_ORYSI</name>
<evidence type="ECO:0000256" key="1">
    <source>
        <dbReference type="SAM" id="MobiDB-lite"/>
    </source>
</evidence>
<dbReference type="EMBL" id="CM000126">
    <property type="protein sequence ID" value="EEC71148.1"/>
    <property type="molecule type" value="Genomic_DNA"/>
</dbReference>
<dbReference type="Proteomes" id="UP000007015">
    <property type="component" value="Chromosome 1"/>
</dbReference>
<keyword evidence="3" id="KW-1185">Reference proteome</keyword>
<evidence type="ECO:0000313" key="3">
    <source>
        <dbReference type="Proteomes" id="UP000007015"/>
    </source>
</evidence>
<evidence type="ECO:0000313" key="2">
    <source>
        <dbReference type="EMBL" id="EEC71148.1"/>
    </source>
</evidence>
<feature type="region of interest" description="Disordered" evidence="1">
    <location>
        <begin position="66"/>
        <end position="103"/>
    </location>
</feature>
<protein>
    <submittedName>
        <fullName evidence="2">Uncharacterized protein</fullName>
    </submittedName>
</protein>
<accession>B8ACB3</accession>
<dbReference type="AlphaFoldDB" id="B8ACB3"/>
<feature type="compositionally biased region" description="Basic and acidic residues" evidence="1">
    <location>
        <begin position="141"/>
        <end position="152"/>
    </location>
</feature>
<dbReference type="HOGENOM" id="CLU_1328264_0_0_1"/>
<gene>
    <name evidence="2" type="ORF">OsI_02976</name>
</gene>
<feature type="compositionally biased region" description="Basic and acidic residues" evidence="1">
    <location>
        <begin position="197"/>
        <end position="207"/>
    </location>
</feature>
<feature type="region of interest" description="Disordered" evidence="1">
    <location>
        <begin position="1"/>
        <end position="22"/>
    </location>
</feature>
<reference evidence="2 3" key="1">
    <citation type="journal article" date="2005" name="PLoS Biol.">
        <title>The genomes of Oryza sativa: a history of duplications.</title>
        <authorList>
            <person name="Yu J."/>
            <person name="Wang J."/>
            <person name="Lin W."/>
            <person name="Li S."/>
            <person name="Li H."/>
            <person name="Zhou J."/>
            <person name="Ni P."/>
            <person name="Dong W."/>
            <person name="Hu S."/>
            <person name="Zeng C."/>
            <person name="Zhang J."/>
            <person name="Zhang Y."/>
            <person name="Li R."/>
            <person name="Xu Z."/>
            <person name="Li S."/>
            <person name="Li X."/>
            <person name="Zheng H."/>
            <person name="Cong L."/>
            <person name="Lin L."/>
            <person name="Yin J."/>
            <person name="Geng J."/>
            <person name="Li G."/>
            <person name="Shi J."/>
            <person name="Liu J."/>
            <person name="Lv H."/>
            <person name="Li J."/>
            <person name="Wang J."/>
            <person name="Deng Y."/>
            <person name="Ran L."/>
            <person name="Shi X."/>
            <person name="Wang X."/>
            <person name="Wu Q."/>
            <person name="Li C."/>
            <person name="Ren X."/>
            <person name="Wang J."/>
            <person name="Wang X."/>
            <person name="Li D."/>
            <person name="Liu D."/>
            <person name="Zhang X."/>
            <person name="Ji Z."/>
            <person name="Zhao W."/>
            <person name="Sun Y."/>
            <person name="Zhang Z."/>
            <person name="Bao J."/>
            <person name="Han Y."/>
            <person name="Dong L."/>
            <person name="Ji J."/>
            <person name="Chen P."/>
            <person name="Wu S."/>
            <person name="Liu J."/>
            <person name="Xiao Y."/>
            <person name="Bu D."/>
            <person name="Tan J."/>
            <person name="Yang L."/>
            <person name="Ye C."/>
            <person name="Zhang J."/>
            <person name="Xu J."/>
            <person name="Zhou Y."/>
            <person name="Yu Y."/>
            <person name="Zhang B."/>
            <person name="Zhuang S."/>
            <person name="Wei H."/>
            <person name="Liu B."/>
            <person name="Lei M."/>
            <person name="Yu H."/>
            <person name="Li Y."/>
            <person name="Xu H."/>
            <person name="Wei S."/>
            <person name="He X."/>
            <person name="Fang L."/>
            <person name="Zhang Z."/>
            <person name="Zhang Y."/>
            <person name="Huang X."/>
            <person name="Su Z."/>
            <person name="Tong W."/>
            <person name="Li J."/>
            <person name="Tong Z."/>
            <person name="Li S."/>
            <person name="Ye J."/>
            <person name="Wang L."/>
            <person name="Fang L."/>
            <person name="Lei T."/>
            <person name="Chen C."/>
            <person name="Chen H."/>
            <person name="Xu Z."/>
            <person name="Li H."/>
            <person name="Huang H."/>
            <person name="Zhang F."/>
            <person name="Xu H."/>
            <person name="Li N."/>
            <person name="Zhao C."/>
            <person name="Li S."/>
            <person name="Dong L."/>
            <person name="Huang Y."/>
            <person name="Li L."/>
            <person name="Xi Y."/>
            <person name="Qi Q."/>
            <person name="Li W."/>
            <person name="Zhang B."/>
            <person name="Hu W."/>
            <person name="Zhang Y."/>
            <person name="Tian X."/>
            <person name="Jiao Y."/>
            <person name="Liang X."/>
            <person name="Jin J."/>
            <person name="Gao L."/>
            <person name="Zheng W."/>
            <person name="Hao B."/>
            <person name="Liu S."/>
            <person name="Wang W."/>
            <person name="Yuan L."/>
            <person name="Cao M."/>
            <person name="McDermott J."/>
            <person name="Samudrala R."/>
            <person name="Wang J."/>
            <person name="Wong G.K."/>
            <person name="Yang H."/>
        </authorList>
    </citation>
    <scope>NUCLEOTIDE SEQUENCE [LARGE SCALE GENOMIC DNA]</scope>
    <source>
        <strain evidence="3">cv. 93-11</strain>
    </source>
</reference>
<proteinExistence type="predicted"/>
<organism evidence="2 3">
    <name type="scientific">Oryza sativa subsp. indica</name>
    <name type="common">Rice</name>
    <dbReference type="NCBI Taxonomy" id="39946"/>
    <lineage>
        <taxon>Eukaryota</taxon>
        <taxon>Viridiplantae</taxon>
        <taxon>Streptophyta</taxon>
        <taxon>Embryophyta</taxon>
        <taxon>Tracheophyta</taxon>
        <taxon>Spermatophyta</taxon>
        <taxon>Magnoliopsida</taxon>
        <taxon>Liliopsida</taxon>
        <taxon>Poales</taxon>
        <taxon>Poaceae</taxon>
        <taxon>BOP clade</taxon>
        <taxon>Oryzoideae</taxon>
        <taxon>Oryzeae</taxon>
        <taxon>Oryzinae</taxon>
        <taxon>Oryza</taxon>
        <taxon>Oryza sativa</taxon>
    </lineage>
</organism>
<dbReference type="Gramene" id="BGIOSGA004058-TA">
    <property type="protein sequence ID" value="BGIOSGA004058-PA"/>
    <property type="gene ID" value="BGIOSGA004058"/>
</dbReference>
<feature type="region of interest" description="Disordered" evidence="1">
    <location>
        <begin position="128"/>
        <end position="207"/>
    </location>
</feature>
<feature type="compositionally biased region" description="Gly residues" evidence="1">
    <location>
        <begin position="174"/>
        <end position="195"/>
    </location>
</feature>